<keyword evidence="5" id="KW-1185">Reference proteome</keyword>
<evidence type="ECO:0000259" key="3">
    <source>
        <dbReference type="Pfam" id="PF01551"/>
    </source>
</evidence>
<evidence type="ECO:0000256" key="1">
    <source>
        <dbReference type="ARBA" id="ARBA00022729"/>
    </source>
</evidence>
<dbReference type="InterPro" id="IPR050570">
    <property type="entry name" value="Cell_wall_metabolism_enzyme"/>
</dbReference>
<keyword evidence="1" id="KW-0732">Signal</keyword>
<dbReference type="PANTHER" id="PTHR21666">
    <property type="entry name" value="PEPTIDASE-RELATED"/>
    <property type="match status" value="1"/>
</dbReference>
<dbReference type="EMBL" id="BMKU01000007">
    <property type="protein sequence ID" value="GGH00234.1"/>
    <property type="molecule type" value="Genomic_DNA"/>
</dbReference>
<dbReference type="InterPro" id="IPR016047">
    <property type="entry name" value="M23ase_b-sheet_dom"/>
</dbReference>
<evidence type="ECO:0000313" key="4">
    <source>
        <dbReference type="EMBL" id="GGH00234.1"/>
    </source>
</evidence>
<feature type="compositionally biased region" description="Pro residues" evidence="2">
    <location>
        <begin position="416"/>
        <end position="430"/>
    </location>
</feature>
<dbReference type="InterPro" id="IPR011055">
    <property type="entry name" value="Dup_hybrid_motif"/>
</dbReference>
<dbReference type="SUPFAM" id="SSF51261">
    <property type="entry name" value="Duplicated hybrid motif"/>
    <property type="match status" value="1"/>
</dbReference>
<organism evidence="4 5">
    <name type="scientific">Pseudarthrobacter polychromogenes</name>
    <dbReference type="NCBI Taxonomy" id="1676"/>
    <lineage>
        <taxon>Bacteria</taxon>
        <taxon>Bacillati</taxon>
        <taxon>Actinomycetota</taxon>
        <taxon>Actinomycetes</taxon>
        <taxon>Micrococcales</taxon>
        <taxon>Micrococcaceae</taxon>
        <taxon>Pseudarthrobacter</taxon>
    </lineage>
</organism>
<dbReference type="CDD" id="cd12797">
    <property type="entry name" value="M23_peptidase"/>
    <property type="match status" value="1"/>
</dbReference>
<feature type="region of interest" description="Disordered" evidence="2">
    <location>
        <begin position="65"/>
        <end position="85"/>
    </location>
</feature>
<dbReference type="Pfam" id="PF01551">
    <property type="entry name" value="Peptidase_M23"/>
    <property type="match status" value="1"/>
</dbReference>
<reference evidence="5" key="1">
    <citation type="journal article" date="2019" name="Int. J. Syst. Evol. Microbiol.">
        <title>The Global Catalogue of Microorganisms (GCM) 10K type strain sequencing project: providing services to taxonomists for standard genome sequencing and annotation.</title>
        <authorList>
            <consortium name="The Broad Institute Genomics Platform"/>
            <consortium name="The Broad Institute Genome Sequencing Center for Infectious Disease"/>
            <person name="Wu L."/>
            <person name="Ma J."/>
        </authorList>
    </citation>
    <scope>NUCLEOTIDE SEQUENCE [LARGE SCALE GENOMIC DNA]</scope>
    <source>
        <strain evidence="5">CGMCC 1.1927</strain>
    </source>
</reference>
<name>A0ABQ1XQL4_9MICC</name>
<dbReference type="PANTHER" id="PTHR21666:SF289">
    <property type="entry name" value="L-ALA--D-GLU ENDOPEPTIDASE"/>
    <property type="match status" value="1"/>
</dbReference>
<accession>A0ABQ1XQL4</accession>
<dbReference type="Proteomes" id="UP000596938">
    <property type="component" value="Unassembled WGS sequence"/>
</dbReference>
<feature type="domain" description="M23ase beta-sheet core" evidence="3">
    <location>
        <begin position="169"/>
        <end position="264"/>
    </location>
</feature>
<dbReference type="Gene3D" id="2.70.70.10">
    <property type="entry name" value="Glucose Permease (Domain IIA)"/>
    <property type="match status" value="1"/>
</dbReference>
<comment type="caution">
    <text evidence="4">The sequence shown here is derived from an EMBL/GenBank/DDBJ whole genome shotgun (WGS) entry which is preliminary data.</text>
</comment>
<feature type="compositionally biased region" description="Pro residues" evidence="2">
    <location>
        <begin position="439"/>
        <end position="526"/>
    </location>
</feature>
<feature type="compositionally biased region" description="Low complexity" evidence="2">
    <location>
        <begin position="353"/>
        <end position="415"/>
    </location>
</feature>
<gene>
    <name evidence="4" type="ORF">GCM10011577_24820</name>
</gene>
<evidence type="ECO:0000313" key="5">
    <source>
        <dbReference type="Proteomes" id="UP000596938"/>
    </source>
</evidence>
<evidence type="ECO:0000256" key="2">
    <source>
        <dbReference type="SAM" id="MobiDB-lite"/>
    </source>
</evidence>
<protein>
    <recommendedName>
        <fullName evidence="3">M23ase beta-sheet core domain-containing protein</fullName>
    </recommendedName>
</protein>
<proteinExistence type="predicted"/>
<sequence length="558" mass="55676">MGNHAVSGKDATSPKGLCLPVVRAVAASGVLAMAVWAVNPSGPAPEAGTVAASVIRPGAGMGAVGIPAGSSTGTSPDRHGSTGTGAPTLDGLVAGPLTAAILSDPDVDIAFPRPLVSGHGEETPSSLAVELTGVGRPPAGYLMAPLKQLAPSSPFGLRVSPLSGTAGDFHLGQDYAAPCGTQVYAADSGKVRAAGWHPWGGGNRVEIDHGNGLITTYNHLESIAVRSGDSVNAGEAIARVGSTGWSTGCHLHFETILDGHHVSPQKWRLIPVRAFGGGPADLRSYLPGTDAPSTGPIRWTIPVGQGNEPPPAPRWVKDPTTAAGSPSGPASWLSTLRPADSGTPSPTAWAGYGTPTPSATETGTGTPTPSPTETGTGTPTPSPTETETGTPTPSETGTPTPSETGTPTPSETGTPTPTPTPTEPGTPTPTDPGTVTPTPVEPPPAPVEPEPAPVVPAPVEPPPAPIEPAPTPVQPAPVEPAPTPVEPAPTPVEPAPVEPAPTPVQPAPVEPAPTPVQPAPVEPAPAPTATFSVEPIPAPIETTEPEPLPTGTYATPEP</sequence>
<feature type="region of interest" description="Disordered" evidence="2">
    <location>
        <begin position="285"/>
        <end position="558"/>
    </location>
</feature>